<sequence length="185" mass="19651">MPRNAACTTPLFAVLIAAFAPVSATAANLNFCWIGAGGYTMTGRMQLPDDQMHAPIVTQDDVTRFKISGYYEGKFLGAWDMSQAAAGTTWHMRFDPQQMAFLTGGSFQGPHSQGWNANGDVIDCGSPGFGFNSGNYAQDICVNGTYIQASSIDPATPLMATFSPVTPDCSTAILTSKSPIRESGD</sequence>
<gene>
    <name evidence="2" type="ORF">SAMN04488004_105171</name>
</gene>
<evidence type="ECO:0000313" key="3">
    <source>
        <dbReference type="Proteomes" id="UP000199550"/>
    </source>
</evidence>
<protein>
    <submittedName>
        <fullName evidence="2">Uncharacterized protein</fullName>
    </submittedName>
</protein>
<feature type="signal peptide" evidence="1">
    <location>
        <begin position="1"/>
        <end position="26"/>
    </location>
</feature>
<name>A0A1I4DZE5_9RHOB</name>
<organism evidence="2 3">
    <name type="scientific">Loktanella salsilacus</name>
    <dbReference type="NCBI Taxonomy" id="195913"/>
    <lineage>
        <taxon>Bacteria</taxon>
        <taxon>Pseudomonadati</taxon>
        <taxon>Pseudomonadota</taxon>
        <taxon>Alphaproteobacteria</taxon>
        <taxon>Rhodobacterales</taxon>
        <taxon>Roseobacteraceae</taxon>
        <taxon>Loktanella</taxon>
    </lineage>
</organism>
<feature type="chain" id="PRO_5011583998" evidence="1">
    <location>
        <begin position="27"/>
        <end position="185"/>
    </location>
</feature>
<dbReference type="STRING" id="195913.SAMN04488004_105171"/>
<proteinExistence type="predicted"/>
<evidence type="ECO:0000313" key="2">
    <source>
        <dbReference type="EMBL" id="SFK98329.1"/>
    </source>
</evidence>
<accession>A0A1I4DZE5</accession>
<dbReference type="OrthoDB" id="7860723at2"/>
<keyword evidence="1" id="KW-0732">Signal</keyword>
<dbReference type="AlphaFoldDB" id="A0A1I4DZE5"/>
<dbReference type="GeneID" id="97892096"/>
<keyword evidence="3" id="KW-1185">Reference proteome</keyword>
<dbReference type="RefSeq" id="WP_090187056.1">
    <property type="nucleotide sequence ID" value="NZ_CP072994.1"/>
</dbReference>
<dbReference type="Proteomes" id="UP000199550">
    <property type="component" value="Unassembled WGS sequence"/>
</dbReference>
<reference evidence="2 3" key="1">
    <citation type="submission" date="2016-10" db="EMBL/GenBank/DDBJ databases">
        <authorList>
            <person name="de Groot N.N."/>
        </authorList>
    </citation>
    <scope>NUCLEOTIDE SEQUENCE [LARGE SCALE GENOMIC DNA]</scope>
    <source>
        <strain evidence="2 3">DSM 16199</strain>
    </source>
</reference>
<evidence type="ECO:0000256" key="1">
    <source>
        <dbReference type="SAM" id="SignalP"/>
    </source>
</evidence>
<dbReference type="EMBL" id="FOTF01000005">
    <property type="protein sequence ID" value="SFK98329.1"/>
    <property type="molecule type" value="Genomic_DNA"/>
</dbReference>